<dbReference type="Proteomes" id="UP001597492">
    <property type="component" value="Unassembled WGS sequence"/>
</dbReference>
<reference evidence="2" key="1">
    <citation type="journal article" date="2019" name="Int. J. Syst. Evol. Microbiol.">
        <title>The Global Catalogue of Microorganisms (GCM) 10K type strain sequencing project: providing services to taxonomists for standard genome sequencing and annotation.</title>
        <authorList>
            <consortium name="The Broad Institute Genomics Platform"/>
            <consortium name="The Broad Institute Genome Sequencing Center for Infectious Disease"/>
            <person name="Wu L."/>
            <person name="Ma J."/>
        </authorList>
    </citation>
    <scope>NUCLEOTIDE SEQUENCE [LARGE SCALE GENOMIC DNA]</scope>
    <source>
        <strain evidence="2">TISTR 1514</strain>
    </source>
</reference>
<evidence type="ECO:0000313" key="2">
    <source>
        <dbReference type="Proteomes" id="UP001597492"/>
    </source>
</evidence>
<name>A0ABW5V0S4_9MICO</name>
<evidence type="ECO:0000313" key="1">
    <source>
        <dbReference type="EMBL" id="MFD2759065.1"/>
    </source>
</evidence>
<accession>A0ABW5V0S4</accession>
<gene>
    <name evidence="1" type="ORF">ACFSW7_11830</name>
</gene>
<dbReference type="EMBL" id="JBHUNE010000008">
    <property type="protein sequence ID" value="MFD2759065.1"/>
    <property type="molecule type" value="Genomic_DNA"/>
</dbReference>
<organism evidence="1 2">
    <name type="scientific">Gulosibacter faecalis</name>
    <dbReference type="NCBI Taxonomy" id="272240"/>
    <lineage>
        <taxon>Bacteria</taxon>
        <taxon>Bacillati</taxon>
        <taxon>Actinomycetota</taxon>
        <taxon>Actinomycetes</taxon>
        <taxon>Micrococcales</taxon>
        <taxon>Microbacteriaceae</taxon>
        <taxon>Gulosibacter</taxon>
    </lineage>
</organism>
<sequence>MSLERNLLDSTPAIAGFGDDVEAYWFLDDLYLRVLTGEILDPDDAQELLVEYLDDEDDDELPEAFVAALEADADAATLELVRVIWESAAEAADEWVDEATDTDRFFTALDELEDEDIDAGVFTDHADVPQREGQRGAVVLWVNAWEEFDEQAPVDVLLTVRGGELEDEVAAAFRTAGIEVADVAEGAVTVRLQWRHHVEPWADVMGADAAA</sequence>
<keyword evidence="2" id="KW-1185">Reference proteome</keyword>
<protein>
    <submittedName>
        <fullName evidence="1">Uncharacterized protein</fullName>
    </submittedName>
</protein>
<comment type="caution">
    <text evidence="1">The sequence shown here is derived from an EMBL/GenBank/DDBJ whole genome shotgun (WGS) entry which is preliminary data.</text>
</comment>
<dbReference type="RefSeq" id="WP_019617353.1">
    <property type="nucleotide sequence ID" value="NZ_JBHUNE010000008.1"/>
</dbReference>
<proteinExistence type="predicted"/>